<dbReference type="GO" id="GO:0005975">
    <property type="term" value="P:carbohydrate metabolic process"/>
    <property type="evidence" value="ECO:0007669"/>
    <property type="project" value="InterPro"/>
</dbReference>
<keyword evidence="6 11" id="KW-0378">Hydrolase</keyword>
<comment type="similarity">
    <text evidence="3 10">Belongs to the glycosyl hydrolase 13 family.</text>
</comment>
<feature type="region of interest" description="Disordered" evidence="12">
    <location>
        <begin position="384"/>
        <end position="403"/>
    </location>
</feature>
<dbReference type="SMART" id="SM00632">
    <property type="entry name" value="Aamy_C"/>
    <property type="match status" value="1"/>
</dbReference>
<keyword evidence="7" id="KW-0106">Calcium</keyword>
<keyword evidence="9 11" id="KW-0326">Glycosidase</keyword>
<dbReference type="EMBL" id="CAMXCT010001594">
    <property type="protein sequence ID" value="CAI3991479.1"/>
    <property type="molecule type" value="Genomic_DNA"/>
</dbReference>
<evidence type="ECO:0000256" key="8">
    <source>
        <dbReference type="ARBA" id="ARBA00023277"/>
    </source>
</evidence>
<organism evidence="15">
    <name type="scientific">Cladocopium goreaui</name>
    <dbReference type="NCBI Taxonomy" id="2562237"/>
    <lineage>
        <taxon>Eukaryota</taxon>
        <taxon>Sar</taxon>
        <taxon>Alveolata</taxon>
        <taxon>Dinophyceae</taxon>
        <taxon>Suessiales</taxon>
        <taxon>Symbiodiniaceae</taxon>
        <taxon>Cladocopium</taxon>
    </lineage>
</organism>
<feature type="domain" description="Glycosyl hydrolase family 13 catalytic" evidence="14">
    <location>
        <begin position="1"/>
        <end position="283"/>
    </location>
</feature>
<dbReference type="GO" id="GO:0046872">
    <property type="term" value="F:metal ion binding"/>
    <property type="evidence" value="ECO:0007669"/>
    <property type="project" value="UniProtKB-KW"/>
</dbReference>
<dbReference type="PANTHER" id="PTHR43447">
    <property type="entry name" value="ALPHA-AMYLASE"/>
    <property type="match status" value="1"/>
</dbReference>
<dbReference type="Pfam" id="PF00128">
    <property type="entry name" value="Alpha-amylase"/>
    <property type="match status" value="1"/>
</dbReference>
<dbReference type="SUPFAM" id="SSF51445">
    <property type="entry name" value="(Trans)glycosidases"/>
    <property type="match status" value="1"/>
</dbReference>
<dbReference type="GO" id="GO:0004556">
    <property type="term" value="F:alpha-amylase activity"/>
    <property type="evidence" value="ECO:0007669"/>
    <property type="project" value="UniProtKB-UniRule"/>
</dbReference>
<evidence type="ECO:0000256" key="1">
    <source>
        <dbReference type="ARBA" id="ARBA00000548"/>
    </source>
</evidence>
<reference evidence="16 17" key="2">
    <citation type="submission" date="2024-05" db="EMBL/GenBank/DDBJ databases">
        <authorList>
            <person name="Chen Y."/>
            <person name="Shah S."/>
            <person name="Dougan E. K."/>
            <person name="Thang M."/>
            <person name="Chan C."/>
        </authorList>
    </citation>
    <scope>NUCLEOTIDE SEQUENCE [LARGE SCALE GENOMIC DNA]</scope>
</reference>
<evidence type="ECO:0000256" key="3">
    <source>
        <dbReference type="ARBA" id="ARBA00008061"/>
    </source>
</evidence>
<accession>A0A9P1CGZ0</accession>
<evidence type="ECO:0000256" key="9">
    <source>
        <dbReference type="ARBA" id="ARBA00023295"/>
    </source>
</evidence>
<dbReference type="EMBL" id="CAMXCT020001594">
    <property type="protein sequence ID" value="CAL1144854.1"/>
    <property type="molecule type" value="Genomic_DNA"/>
</dbReference>
<evidence type="ECO:0000256" key="6">
    <source>
        <dbReference type="ARBA" id="ARBA00022801"/>
    </source>
</evidence>
<dbReference type="InterPro" id="IPR006046">
    <property type="entry name" value="Alpha_amylase"/>
</dbReference>
<evidence type="ECO:0000256" key="11">
    <source>
        <dbReference type="RuleBase" id="RU361134"/>
    </source>
</evidence>
<dbReference type="SUPFAM" id="SSF51011">
    <property type="entry name" value="Glycosyl hydrolase domain"/>
    <property type="match status" value="1"/>
</dbReference>
<evidence type="ECO:0000259" key="14">
    <source>
        <dbReference type="SMART" id="SM00642"/>
    </source>
</evidence>
<dbReference type="InterPro" id="IPR006048">
    <property type="entry name" value="A-amylase/branching_C"/>
</dbReference>
<dbReference type="EC" id="3.2.1.1" evidence="4 11"/>
<evidence type="ECO:0000256" key="4">
    <source>
        <dbReference type="ARBA" id="ARBA00012595"/>
    </source>
</evidence>
<keyword evidence="17" id="KW-1185">Reference proteome</keyword>
<dbReference type="InterPro" id="IPR013780">
    <property type="entry name" value="Glyco_hydro_b"/>
</dbReference>
<comment type="cofactor">
    <cofactor evidence="2">
        <name>Ca(2+)</name>
        <dbReference type="ChEBI" id="CHEBI:29108"/>
    </cofactor>
</comment>
<keyword evidence="8 11" id="KW-0119">Carbohydrate metabolism</keyword>
<dbReference type="Gene3D" id="3.20.20.80">
    <property type="entry name" value="Glycosidases"/>
    <property type="match status" value="1"/>
</dbReference>
<dbReference type="EMBL" id="CAMXCT030001594">
    <property type="protein sequence ID" value="CAL4778791.1"/>
    <property type="molecule type" value="Genomic_DNA"/>
</dbReference>
<evidence type="ECO:0000256" key="12">
    <source>
        <dbReference type="SAM" id="MobiDB-lite"/>
    </source>
</evidence>
<dbReference type="InterPro" id="IPR006047">
    <property type="entry name" value="GH13_cat_dom"/>
</dbReference>
<evidence type="ECO:0000313" key="15">
    <source>
        <dbReference type="EMBL" id="CAI3991479.1"/>
    </source>
</evidence>
<dbReference type="PRINTS" id="PR00110">
    <property type="entry name" value="ALPHAAMYLASE"/>
</dbReference>
<comment type="caution">
    <text evidence="15">The sequence shown here is derived from an EMBL/GenBank/DDBJ whole genome shotgun (WGS) entry which is preliminary data.</text>
</comment>
<evidence type="ECO:0000256" key="10">
    <source>
        <dbReference type="RuleBase" id="RU003615"/>
    </source>
</evidence>
<dbReference type="Pfam" id="PF02806">
    <property type="entry name" value="Alpha-amylase_C"/>
    <property type="match status" value="1"/>
</dbReference>
<sequence>MVTRCKKVNVDIYVDAVINHVGGGSGVGIAGSPYGHRTTAIYAQEDFHHKPGDLSAGCSITSYYDKYQVQYCDLEGLPDLCTSCPRVQTLVSQYMTNLLQMGVAGFRIDAAKHQDAGELKQLLEKVQGGIPWLFGEVIYGAGEAVTPEMYTDLGLVTEFRYAGQLAPNILAEGKLQYLKTFGESWGFLPGGSAVVFMDNHDTQRGGACGANLTYKNGALYTLANVFMLAHPYGYPKVMSSYNFDAHDQGPPDVPVHGSGLACFHGSWVCEHRYPEIANMVAWRQAAGTGAPEVFQSSEDGNGAFFCRSSSACVALNRGSGNWSVKVKTTLPAGQYYDVLRDINVSSCPFVRVAVDGTAELLVPSTSAVAFHVNARSTPRARLLDDRDQRSEKGELPGFVERRG</sequence>
<dbReference type="SMART" id="SM00642">
    <property type="entry name" value="Aamy"/>
    <property type="match status" value="1"/>
</dbReference>
<reference evidence="15" key="1">
    <citation type="submission" date="2022-10" db="EMBL/GenBank/DDBJ databases">
        <authorList>
            <person name="Chen Y."/>
            <person name="Dougan E. K."/>
            <person name="Chan C."/>
            <person name="Rhodes N."/>
            <person name="Thang M."/>
        </authorList>
    </citation>
    <scope>NUCLEOTIDE SEQUENCE</scope>
</reference>
<evidence type="ECO:0000256" key="2">
    <source>
        <dbReference type="ARBA" id="ARBA00001913"/>
    </source>
</evidence>
<name>A0A9P1CGZ0_9DINO</name>
<comment type="catalytic activity">
    <reaction evidence="1 11">
        <text>Endohydrolysis of (1-&gt;4)-alpha-D-glucosidic linkages in polysaccharides containing three or more (1-&gt;4)-alpha-linked D-glucose units.</text>
        <dbReference type="EC" id="3.2.1.1"/>
    </reaction>
</comment>
<dbReference type="Proteomes" id="UP001152797">
    <property type="component" value="Unassembled WGS sequence"/>
</dbReference>
<evidence type="ECO:0000259" key="13">
    <source>
        <dbReference type="SMART" id="SM00632"/>
    </source>
</evidence>
<proteinExistence type="inferred from homology"/>
<evidence type="ECO:0000313" key="16">
    <source>
        <dbReference type="EMBL" id="CAL4778791.1"/>
    </source>
</evidence>
<feature type="domain" description="Alpha-amylase C-terminal" evidence="13">
    <location>
        <begin position="299"/>
        <end position="375"/>
    </location>
</feature>
<dbReference type="OrthoDB" id="550577at2759"/>
<evidence type="ECO:0000256" key="7">
    <source>
        <dbReference type="ARBA" id="ARBA00022837"/>
    </source>
</evidence>
<dbReference type="AlphaFoldDB" id="A0A9P1CGZ0"/>
<protein>
    <recommendedName>
        <fullName evidence="4 11">Alpha-amylase</fullName>
        <ecNumber evidence="4 11">3.2.1.1</ecNumber>
    </recommendedName>
</protein>
<evidence type="ECO:0000256" key="5">
    <source>
        <dbReference type="ARBA" id="ARBA00022723"/>
    </source>
</evidence>
<dbReference type="InterPro" id="IPR017853">
    <property type="entry name" value="GH"/>
</dbReference>
<dbReference type="InterPro" id="IPR031319">
    <property type="entry name" value="A-amylase_C"/>
</dbReference>
<evidence type="ECO:0000313" key="17">
    <source>
        <dbReference type="Proteomes" id="UP001152797"/>
    </source>
</evidence>
<keyword evidence="5" id="KW-0479">Metal-binding</keyword>
<dbReference type="Gene3D" id="2.60.40.1180">
    <property type="entry name" value="Golgi alpha-mannosidase II"/>
    <property type="match status" value="1"/>
</dbReference>
<gene>
    <name evidence="15" type="ORF">C1SCF055_LOCUS18384</name>
</gene>